<name>A0AAV5SVZ8_9BILA</name>
<gene>
    <name evidence="3" type="ORF">PENTCL1PPCAC_6968</name>
</gene>
<dbReference type="PANTHER" id="PTHR21724">
    <property type="entry name" value="SHKT DOMAIN-CONTAINING PROTEIN"/>
    <property type="match status" value="1"/>
</dbReference>
<comment type="caution">
    <text evidence="3">The sequence shown here is derived from an EMBL/GenBank/DDBJ whole genome shotgun (WGS) entry which is preliminary data.</text>
</comment>
<feature type="signal peptide" evidence="1">
    <location>
        <begin position="1"/>
        <end position="27"/>
    </location>
</feature>
<reference evidence="3" key="1">
    <citation type="submission" date="2023-10" db="EMBL/GenBank/DDBJ databases">
        <title>Genome assembly of Pristionchus species.</title>
        <authorList>
            <person name="Yoshida K."/>
            <person name="Sommer R.J."/>
        </authorList>
    </citation>
    <scope>NUCLEOTIDE SEQUENCE</scope>
    <source>
        <strain evidence="3">RS0144</strain>
    </source>
</reference>
<feature type="chain" id="PRO_5043820391" description="ShKT domain-containing protein" evidence="1">
    <location>
        <begin position="28"/>
        <end position="116"/>
    </location>
</feature>
<keyword evidence="4" id="KW-1185">Reference proteome</keyword>
<evidence type="ECO:0000256" key="1">
    <source>
        <dbReference type="SAM" id="SignalP"/>
    </source>
</evidence>
<dbReference type="AlphaFoldDB" id="A0AAV5SVZ8"/>
<dbReference type="PANTHER" id="PTHR21724:SF108">
    <property type="entry name" value="SHKT DOMAIN-CONTAINING PROTEIN"/>
    <property type="match status" value="1"/>
</dbReference>
<feature type="domain" description="ShKT" evidence="2">
    <location>
        <begin position="79"/>
        <end position="116"/>
    </location>
</feature>
<proteinExistence type="predicted"/>
<dbReference type="Gene3D" id="1.10.10.1940">
    <property type="match status" value="1"/>
</dbReference>
<accession>A0AAV5SVZ8</accession>
<dbReference type="Proteomes" id="UP001432027">
    <property type="component" value="Unassembled WGS sequence"/>
</dbReference>
<dbReference type="EMBL" id="BTSX01000002">
    <property type="protein sequence ID" value="GMS84793.1"/>
    <property type="molecule type" value="Genomic_DNA"/>
</dbReference>
<dbReference type="InterPro" id="IPR003582">
    <property type="entry name" value="ShKT_dom"/>
</dbReference>
<dbReference type="Pfam" id="PF01549">
    <property type="entry name" value="ShK"/>
    <property type="match status" value="1"/>
</dbReference>
<evidence type="ECO:0000259" key="2">
    <source>
        <dbReference type="SMART" id="SM00254"/>
    </source>
</evidence>
<sequence>EMLLIPLLISFLSIIILDAQIINPCDGKPNLCKDQAPGTICADLFPLTGDTPNDKCFDIAYAGSADLCHKTCRICCIEPCVDVNPRCSVWTDGFCTNPFYSDEQRWEDCRKKCNLC</sequence>
<protein>
    <recommendedName>
        <fullName evidence="2">ShKT domain-containing protein</fullName>
    </recommendedName>
</protein>
<keyword evidence="1" id="KW-0732">Signal</keyword>
<feature type="non-terminal residue" evidence="3">
    <location>
        <position position="1"/>
    </location>
</feature>
<dbReference type="SMART" id="SM00254">
    <property type="entry name" value="ShKT"/>
    <property type="match status" value="1"/>
</dbReference>
<evidence type="ECO:0000313" key="3">
    <source>
        <dbReference type="EMBL" id="GMS84793.1"/>
    </source>
</evidence>
<evidence type="ECO:0000313" key="4">
    <source>
        <dbReference type="Proteomes" id="UP001432027"/>
    </source>
</evidence>
<organism evidence="3 4">
    <name type="scientific">Pristionchus entomophagus</name>
    <dbReference type="NCBI Taxonomy" id="358040"/>
    <lineage>
        <taxon>Eukaryota</taxon>
        <taxon>Metazoa</taxon>
        <taxon>Ecdysozoa</taxon>
        <taxon>Nematoda</taxon>
        <taxon>Chromadorea</taxon>
        <taxon>Rhabditida</taxon>
        <taxon>Rhabditina</taxon>
        <taxon>Diplogasteromorpha</taxon>
        <taxon>Diplogasteroidea</taxon>
        <taxon>Neodiplogasteridae</taxon>
        <taxon>Pristionchus</taxon>
    </lineage>
</organism>